<dbReference type="STRING" id="373672.SAMN05421785_12314"/>
<organism evidence="1 2">
    <name type="scientific">Chryseobacterium gambrini</name>
    <dbReference type="NCBI Taxonomy" id="373672"/>
    <lineage>
        <taxon>Bacteria</taxon>
        <taxon>Pseudomonadati</taxon>
        <taxon>Bacteroidota</taxon>
        <taxon>Flavobacteriia</taxon>
        <taxon>Flavobacteriales</taxon>
        <taxon>Weeksellaceae</taxon>
        <taxon>Chryseobacterium group</taxon>
        <taxon>Chryseobacterium</taxon>
    </lineage>
</organism>
<accession>A0A1N7QYA6</accession>
<evidence type="ECO:0000313" key="1">
    <source>
        <dbReference type="EMBL" id="SIT27863.1"/>
    </source>
</evidence>
<dbReference type="RefSeq" id="WP_076396629.1">
    <property type="nucleotide sequence ID" value="NZ_FTOV01000023.1"/>
</dbReference>
<dbReference type="AlphaFoldDB" id="A0A1N7QYA6"/>
<proteinExistence type="predicted"/>
<reference evidence="1 2" key="1">
    <citation type="submission" date="2017-01" db="EMBL/GenBank/DDBJ databases">
        <authorList>
            <person name="Mah S.A."/>
            <person name="Swanson W.J."/>
            <person name="Moy G.W."/>
            <person name="Vacquier V.D."/>
        </authorList>
    </citation>
    <scope>NUCLEOTIDE SEQUENCE [LARGE SCALE GENOMIC DNA]</scope>
    <source>
        <strain evidence="1 2">DSM 18014</strain>
    </source>
</reference>
<dbReference type="OrthoDB" id="1369007at2"/>
<evidence type="ECO:0000313" key="2">
    <source>
        <dbReference type="Proteomes" id="UP000185781"/>
    </source>
</evidence>
<protein>
    <submittedName>
        <fullName evidence="1">Uncharacterized protein</fullName>
    </submittedName>
</protein>
<dbReference type="EMBL" id="FTOV01000023">
    <property type="protein sequence ID" value="SIT27863.1"/>
    <property type="molecule type" value="Genomic_DNA"/>
</dbReference>
<gene>
    <name evidence="1" type="ORF">SAMN05421785_12314</name>
</gene>
<dbReference type="Proteomes" id="UP000185781">
    <property type="component" value="Unassembled WGS sequence"/>
</dbReference>
<name>A0A1N7QYA6_9FLAO</name>
<sequence>MSITKRDELKKLLAPINKELRTHGGNENKIKLTGLKEKHIDFLLELINVHLEKYKDFARADLEDFHAEDIKGLVNYKMPVNIHKIDLPESFSDPVSWEIAIGRLRFGSTQVILEINNWEITDSTLVG</sequence>